<accession>A0A183BV93</accession>
<dbReference type="WBParaSite" id="GPLIN_000453100">
    <property type="protein sequence ID" value="GPLIN_000453100"/>
    <property type="gene ID" value="GPLIN_000453100"/>
</dbReference>
<reference evidence="5" key="2">
    <citation type="submission" date="2016-06" db="UniProtKB">
        <authorList>
            <consortium name="WormBaseParasite"/>
        </authorList>
    </citation>
    <scope>IDENTIFICATION</scope>
</reference>
<dbReference type="GO" id="GO:0000981">
    <property type="term" value="F:DNA-binding transcription factor activity, RNA polymerase II-specific"/>
    <property type="evidence" value="ECO:0007669"/>
    <property type="project" value="TreeGrafter"/>
</dbReference>
<feature type="compositionally biased region" description="Basic and acidic residues" evidence="3">
    <location>
        <begin position="9"/>
        <end position="24"/>
    </location>
</feature>
<dbReference type="InterPro" id="IPR006628">
    <property type="entry name" value="PUR-bd_fam"/>
</dbReference>
<proteinExistence type="inferred from homology"/>
<keyword evidence="2" id="KW-0238">DNA-binding</keyword>
<keyword evidence="4" id="KW-1185">Reference proteome</keyword>
<dbReference type="GO" id="GO:0000977">
    <property type="term" value="F:RNA polymerase II transcription regulatory region sequence-specific DNA binding"/>
    <property type="evidence" value="ECO:0007669"/>
    <property type="project" value="InterPro"/>
</dbReference>
<sequence>MPSSSGSEKGIERNGVRGGGEVKRGGEEIASKTLMIQSKRFYLDIKQNDRGRFVKLAEVAMNGRKNRLFMSMRMCKNVKELLEKFEDHVPNLEEANGKSDNATIHSESVVTERRRYYIDLRENRRGAFLRITQVESHSGIRNSVALPFEGLGQLHDALDEILEEFGEGFLEEDSDLPESQTFRTDGKSFFFDPGHNARGDFLKITELKPSVGVRNTIAISIRAIPQFTQIMSKLYDDFQTLRAGEDVKVTSLVKKESSEEGQLQIDEVGVTSSSSTLTASPPKKEAVDGDQKSEKAADEKT</sequence>
<dbReference type="Pfam" id="PF04845">
    <property type="entry name" value="PurA"/>
    <property type="match status" value="1"/>
</dbReference>
<protein>
    <submittedName>
        <fullName evidence="5">Transcriptional activator protein Pur-alpha</fullName>
    </submittedName>
</protein>
<comment type="similarity">
    <text evidence="1">Belongs to the PUR DNA-binding protein family.</text>
</comment>
<dbReference type="PANTHER" id="PTHR12611">
    <property type="entry name" value="PUR-TRANSCRIPTIONAL ACTIVATOR"/>
    <property type="match status" value="1"/>
</dbReference>
<name>A0A183BV93_GLOPA</name>
<dbReference type="GO" id="GO:0005634">
    <property type="term" value="C:nucleus"/>
    <property type="evidence" value="ECO:0007669"/>
    <property type="project" value="TreeGrafter"/>
</dbReference>
<dbReference type="Proteomes" id="UP000050741">
    <property type="component" value="Unassembled WGS sequence"/>
</dbReference>
<evidence type="ECO:0000313" key="4">
    <source>
        <dbReference type="Proteomes" id="UP000050741"/>
    </source>
</evidence>
<reference evidence="4" key="1">
    <citation type="submission" date="2014-05" db="EMBL/GenBank/DDBJ databases">
        <title>The genome and life-stage specific transcriptomes of Globodera pallida elucidate key aspects of plant parasitism by a cyst nematode.</title>
        <authorList>
            <person name="Cotton J.A."/>
            <person name="Lilley C.J."/>
            <person name="Jones L.M."/>
            <person name="Kikuchi T."/>
            <person name="Reid A.J."/>
            <person name="Thorpe P."/>
            <person name="Tsai I.J."/>
            <person name="Beasley H."/>
            <person name="Blok V."/>
            <person name="Cock P.J.A."/>
            <person name="Van den Akker S.E."/>
            <person name="Holroyd N."/>
            <person name="Hunt M."/>
            <person name="Mantelin S."/>
            <person name="Naghra H."/>
            <person name="Pain A."/>
            <person name="Palomares-Rius J.E."/>
            <person name="Zarowiecki M."/>
            <person name="Berriman M."/>
            <person name="Jones J.T."/>
            <person name="Urwin P.E."/>
        </authorList>
    </citation>
    <scope>NUCLEOTIDE SEQUENCE [LARGE SCALE GENOMIC DNA]</scope>
    <source>
        <strain evidence="4">Lindley</strain>
    </source>
</reference>
<dbReference type="AlphaFoldDB" id="A0A183BV93"/>
<feature type="region of interest" description="Disordered" evidence="3">
    <location>
        <begin position="1"/>
        <end position="24"/>
    </location>
</feature>
<dbReference type="SMART" id="SM00712">
    <property type="entry name" value="PUR"/>
    <property type="match status" value="3"/>
</dbReference>
<dbReference type="Gene3D" id="3.30.2450.30">
    <property type="match status" value="1"/>
</dbReference>
<feature type="region of interest" description="Disordered" evidence="3">
    <location>
        <begin position="260"/>
        <end position="301"/>
    </location>
</feature>
<dbReference type="PANTHER" id="PTHR12611:SF0">
    <property type="entry name" value="PURINE-RICH BINDING PROTEIN-ALPHA, ISOFORM B"/>
    <property type="match status" value="1"/>
</dbReference>
<feature type="compositionally biased region" description="Basic and acidic residues" evidence="3">
    <location>
        <begin position="282"/>
        <end position="301"/>
    </location>
</feature>
<dbReference type="Gene3D" id="3.10.450.700">
    <property type="match status" value="1"/>
</dbReference>
<evidence type="ECO:0000256" key="2">
    <source>
        <dbReference type="ARBA" id="ARBA00023125"/>
    </source>
</evidence>
<feature type="compositionally biased region" description="Low complexity" evidence="3">
    <location>
        <begin position="271"/>
        <end position="280"/>
    </location>
</feature>
<evidence type="ECO:0000256" key="1">
    <source>
        <dbReference type="ARBA" id="ARBA00009251"/>
    </source>
</evidence>
<dbReference type="GO" id="GO:0032422">
    <property type="term" value="F:purine-rich negative regulatory element binding"/>
    <property type="evidence" value="ECO:0007669"/>
    <property type="project" value="InterPro"/>
</dbReference>
<evidence type="ECO:0000313" key="5">
    <source>
        <dbReference type="WBParaSite" id="GPLIN_000453100"/>
    </source>
</evidence>
<organism evidence="4 5">
    <name type="scientific">Globodera pallida</name>
    <name type="common">Potato cyst nematode worm</name>
    <name type="synonym">Heterodera pallida</name>
    <dbReference type="NCBI Taxonomy" id="36090"/>
    <lineage>
        <taxon>Eukaryota</taxon>
        <taxon>Metazoa</taxon>
        <taxon>Ecdysozoa</taxon>
        <taxon>Nematoda</taxon>
        <taxon>Chromadorea</taxon>
        <taxon>Rhabditida</taxon>
        <taxon>Tylenchina</taxon>
        <taxon>Tylenchomorpha</taxon>
        <taxon>Tylenchoidea</taxon>
        <taxon>Heteroderidae</taxon>
        <taxon>Heteroderinae</taxon>
        <taxon>Globodera</taxon>
    </lineage>
</organism>
<dbReference type="FunFam" id="3.30.2450.30:FF:000003">
    <property type="entry name" value="Histone acetyltransferase"/>
    <property type="match status" value="1"/>
</dbReference>
<evidence type="ECO:0000256" key="3">
    <source>
        <dbReference type="SAM" id="MobiDB-lite"/>
    </source>
</evidence>